<reference evidence="2" key="1">
    <citation type="journal article" date="2020" name="Nat. Commun.">
        <title>Genome assembly of wild tea tree DASZ reveals pedigree and selection history of tea varieties.</title>
        <authorList>
            <person name="Zhang W."/>
            <person name="Zhang Y."/>
            <person name="Qiu H."/>
            <person name="Guo Y."/>
            <person name="Wan H."/>
            <person name="Zhang X."/>
            <person name="Scossa F."/>
            <person name="Alseekh S."/>
            <person name="Zhang Q."/>
            <person name="Wang P."/>
            <person name="Xu L."/>
            <person name="Schmidt M.H."/>
            <person name="Jia X."/>
            <person name="Li D."/>
            <person name="Zhu A."/>
            <person name="Guo F."/>
            <person name="Chen W."/>
            <person name="Ni D."/>
            <person name="Usadel B."/>
            <person name="Fernie A.R."/>
            <person name="Wen W."/>
        </authorList>
    </citation>
    <scope>NUCLEOTIDE SEQUENCE [LARGE SCALE GENOMIC DNA]</scope>
    <source>
        <strain evidence="2">cv. G240</strain>
    </source>
</reference>
<keyword evidence="2" id="KW-1185">Reference proteome</keyword>
<organism evidence="1 2">
    <name type="scientific">Camellia sinensis</name>
    <name type="common">Tea plant</name>
    <name type="synonym">Thea sinensis</name>
    <dbReference type="NCBI Taxonomy" id="4442"/>
    <lineage>
        <taxon>Eukaryota</taxon>
        <taxon>Viridiplantae</taxon>
        <taxon>Streptophyta</taxon>
        <taxon>Embryophyta</taxon>
        <taxon>Tracheophyta</taxon>
        <taxon>Spermatophyta</taxon>
        <taxon>Magnoliopsida</taxon>
        <taxon>eudicotyledons</taxon>
        <taxon>Gunneridae</taxon>
        <taxon>Pentapetalae</taxon>
        <taxon>asterids</taxon>
        <taxon>Ericales</taxon>
        <taxon>Theaceae</taxon>
        <taxon>Camellia</taxon>
    </lineage>
</organism>
<gene>
    <name evidence="1" type="ORF">HYC85_026912</name>
</gene>
<comment type="caution">
    <text evidence="1">The sequence shown here is derived from an EMBL/GenBank/DDBJ whole genome shotgun (WGS) entry which is preliminary data.</text>
</comment>
<proteinExistence type="predicted"/>
<dbReference type="Proteomes" id="UP000593564">
    <property type="component" value="Unassembled WGS sequence"/>
</dbReference>
<dbReference type="AlphaFoldDB" id="A0A7J7G4W0"/>
<accession>A0A7J7G4W0</accession>
<name>A0A7J7G4W0_CAMSI</name>
<protein>
    <submittedName>
        <fullName evidence="1">Uncharacterized protein</fullName>
    </submittedName>
</protein>
<reference evidence="1 2" key="2">
    <citation type="submission" date="2020-07" db="EMBL/GenBank/DDBJ databases">
        <title>Genome assembly of wild tea tree DASZ reveals pedigree and selection history of tea varieties.</title>
        <authorList>
            <person name="Zhang W."/>
        </authorList>
    </citation>
    <scope>NUCLEOTIDE SEQUENCE [LARGE SCALE GENOMIC DNA]</scope>
    <source>
        <strain evidence="2">cv. G240</strain>
        <tissue evidence="1">Leaf</tissue>
    </source>
</reference>
<evidence type="ECO:0000313" key="2">
    <source>
        <dbReference type="Proteomes" id="UP000593564"/>
    </source>
</evidence>
<dbReference type="EMBL" id="JACBKZ010000013">
    <property type="protein sequence ID" value="KAF5935783.1"/>
    <property type="molecule type" value="Genomic_DNA"/>
</dbReference>
<evidence type="ECO:0000313" key="1">
    <source>
        <dbReference type="EMBL" id="KAF5935783.1"/>
    </source>
</evidence>
<sequence>MWLLIVKSLLQKKSLRNIKINLDKNAKNLEGQTALDIATTVVNPGEAQREIKKALVRAGASKSTSLPEDYRDRRKRLQMLLHLLKSLKNKMVLEGLACSTFVRKASSALLMDYSHEFITDEICWIYLLPGHPIPPIASNWIRFLHPCANG</sequence>